<sequence length="622" mass="71049">MDGGVVHLWTEWEVQILVLLSFALQLSLLMFAWMWRRNNSALRRNLLWLAYLLADSTAIYILGHMSINCQLREHQELMAFWAPFLLLHLGGQDTITAYAMEDNQLWPRHLLSLVMQAMGAAYVLYKYMAGSGTLAVAAVLIFLAGIVKYGERIWALKSSNLDNLRMFLNNVEKPKLGKKADEEGLYSVSAERIEGKYSEEVLQGAHYLLPICMGQFVDYKFWPSRSQSRAIKLLFSDKDRMYELIEMQLSLMHDVLYTKAAVIHTWYGCFVHAFSSAATAAAFFLFQSSTSSSGNSKERSNLNRADVVVTYTLLVGAVLIEIVSLLGAMGSTWTCALLRARKWHRLHRTVAGVRKLVKAAGRIRRWSANTKRLVLEEIERMVGACGGDEVTLRRYRGQCALKPHESFFGHLTDIDFDDSILEWHFATDLLLFLHTTGAQAQQQEEEILVLERTIKALSNYMMFLLHERPYMLPSPARPVLYSSPLRLSRADLRGNRPRTLIEAVKAGPYGDEILPSFTCGAELAEKLLEQNVSLRVVLGVWVEMLCYAAHHCSRDSHARQLNRGCEFITIAWVLTTASFNRSYCDEHWFEIRMANFFRPRIGRRKPLEFISKSPIFRFLCGM</sequence>
<protein>
    <submittedName>
        <fullName evidence="1">Uncharacterized protein</fullName>
    </submittedName>
</protein>
<reference evidence="1" key="1">
    <citation type="submission" date="2021-05" db="EMBL/GenBank/DDBJ databases">
        <authorList>
            <person name="Scholz U."/>
            <person name="Mascher M."/>
            <person name="Fiebig A."/>
        </authorList>
    </citation>
    <scope>NUCLEOTIDE SEQUENCE [LARGE SCALE GENOMIC DNA]</scope>
</reference>
<evidence type="ECO:0000313" key="2">
    <source>
        <dbReference type="Proteomes" id="UP001732700"/>
    </source>
</evidence>
<dbReference type="Proteomes" id="UP001732700">
    <property type="component" value="Chromosome 4A"/>
</dbReference>
<name>A0ACD5WEL2_AVESA</name>
<evidence type="ECO:0000313" key="1">
    <source>
        <dbReference type="EnsemblPlants" id="AVESA.00010b.r2.4AG0620690.1.CDS"/>
    </source>
</evidence>
<reference evidence="1" key="2">
    <citation type="submission" date="2025-09" db="UniProtKB">
        <authorList>
            <consortium name="EnsemblPlants"/>
        </authorList>
    </citation>
    <scope>IDENTIFICATION</scope>
</reference>
<accession>A0ACD5WEL2</accession>
<dbReference type="EnsemblPlants" id="AVESA.00010b.r2.4AG0620690.1">
    <property type="protein sequence ID" value="AVESA.00010b.r2.4AG0620690.1.CDS"/>
    <property type="gene ID" value="AVESA.00010b.r2.4AG0620690"/>
</dbReference>
<proteinExistence type="predicted"/>
<keyword evidence="2" id="KW-1185">Reference proteome</keyword>
<organism evidence="1 2">
    <name type="scientific">Avena sativa</name>
    <name type="common">Oat</name>
    <dbReference type="NCBI Taxonomy" id="4498"/>
    <lineage>
        <taxon>Eukaryota</taxon>
        <taxon>Viridiplantae</taxon>
        <taxon>Streptophyta</taxon>
        <taxon>Embryophyta</taxon>
        <taxon>Tracheophyta</taxon>
        <taxon>Spermatophyta</taxon>
        <taxon>Magnoliopsida</taxon>
        <taxon>Liliopsida</taxon>
        <taxon>Poales</taxon>
        <taxon>Poaceae</taxon>
        <taxon>BOP clade</taxon>
        <taxon>Pooideae</taxon>
        <taxon>Poodae</taxon>
        <taxon>Poeae</taxon>
        <taxon>Poeae Chloroplast Group 1 (Aveneae type)</taxon>
        <taxon>Aveninae</taxon>
        <taxon>Avena</taxon>
    </lineage>
</organism>